<dbReference type="KEGG" id="fsc:FSU_2230"/>
<dbReference type="AlphaFoldDB" id="D9S400"/>
<dbReference type="EMBL" id="CP002158">
    <property type="protein sequence ID" value="ADL25730.1"/>
    <property type="molecule type" value="Genomic_DNA"/>
</dbReference>
<protein>
    <submittedName>
        <fullName evidence="1">Uncharacterized protein</fullName>
    </submittedName>
</protein>
<accession>D9S400</accession>
<evidence type="ECO:0000313" key="2">
    <source>
        <dbReference type="Proteomes" id="UP000000517"/>
    </source>
</evidence>
<evidence type="ECO:0000313" key="1">
    <source>
        <dbReference type="EMBL" id="ADL25730.1"/>
    </source>
</evidence>
<proteinExistence type="predicted"/>
<dbReference type="Proteomes" id="UP000000517">
    <property type="component" value="Chromosome"/>
</dbReference>
<dbReference type="STRING" id="59374.FSU_2230"/>
<dbReference type="HOGENOM" id="CLU_665238_0_0_0"/>
<organism evidence="1 2">
    <name type="scientific">Fibrobacter succinogenes (strain ATCC 19169 / S85)</name>
    <dbReference type="NCBI Taxonomy" id="59374"/>
    <lineage>
        <taxon>Bacteria</taxon>
        <taxon>Pseudomonadati</taxon>
        <taxon>Fibrobacterota</taxon>
        <taxon>Fibrobacteria</taxon>
        <taxon>Fibrobacterales</taxon>
        <taxon>Fibrobacteraceae</taxon>
        <taxon>Fibrobacter</taxon>
    </lineage>
</organism>
<sequence>MFRGHLLSKHLLLQRNDPHRDLFRLGNLFSLIRLRIIAEVCIAIFFSRDRKNYVAIVFNVLTVASPARRITNRQSLDFLVGKVNLHRLASVIVIAIHVRPSLLQIDHHVQKRIDIAIFRRIRCRREVLEIVLLCNAINSDILRDIPGIILVKLGFTHLDTEETINLARSVAPRSITVAVDIAINNGKCLVLGVIQGTHGSNAVILSNSDDFVLLDIDNGDLSFVTRSIIAHVLQEAYIEATVNNHASSRAHHESVLILVLRKINGTRLLHGFRVDDDQGIEHTTQISLFIVDKINVVHPSSRERELCSHLAKLVVFSQAITGNRTNIQISDEQGIIIIHNACTRTNFNKVFAQIIRVIEGHRADKHCFAGRNGSCKFAFVIIRIRACVARRIATAGGKKACSKSKCNKFFVHT</sequence>
<name>D9S400_FIBSS</name>
<gene>
    <name evidence="1" type="ordered locus">FSU_2230</name>
</gene>
<reference evidence="2" key="1">
    <citation type="submission" date="2010-08" db="EMBL/GenBank/DDBJ databases">
        <title>Complete sequence of Fibrobacter succinogenes subsp. succinogenes S85.</title>
        <authorList>
            <person name="Durkin A.S."/>
            <person name="Nelson K.E."/>
            <person name="Morrison M."/>
            <person name="Forsberg C.W."/>
            <person name="Wilson D.B."/>
            <person name="Russell J.B."/>
            <person name="Cann I.K.O."/>
            <person name="Mackie R.I."/>
            <person name="White B.A."/>
        </authorList>
    </citation>
    <scope>NUCLEOTIDE SEQUENCE [LARGE SCALE GENOMIC DNA]</scope>
    <source>
        <strain evidence="2">ATCC 19169 / S85</strain>
    </source>
</reference>